<keyword evidence="8" id="KW-0809">Transit peptide</keyword>
<evidence type="ECO:0000256" key="2">
    <source>
        <dbReference type="ARBA" id="ARBA00005594"/>
    </source>
</evidence>
<evidence type="ECO:0000256" key="4">
    <source>
        <dbReference type="ARBA" id="ARBA00022598"/>
    </source>
</evidence>
<keyword evidence="4 12" id="KW-0436">Ligase</keyword>
<organism evidence="15 16">
    <name type="scientific">Dictyostelium firmibasis</name>
    <dbReference type="NCBI Taxonomy" id="79012"/>
    <lineage>
        <taxon>Eukaryota</taxon>
        <taxon>Amoebozoa</taxon>
        <taxon>Evosea</taxon>
        <taxon>Eumycetozoa</taxon>
        <taxon>Dictyostelia</taxon>
        <taxon>Dictyosteliales</taxon>
        <taxon>Dictyosteliaceae</taxon>
        <taxon>Dictyostelium</taxon>
    </lineage>
</organism>
<dbReference type="InterPro" id="IPR002301">
    <property type="entry name" value="Ile-tRNA-ligase"/>
</dbReference>
<evidence type="ECO:0000256" key="1">
    <source>
        <dbReference type="ARBA" id="ARBA00004305"/>
    </source>
</evidence>
<dbReference type="InterPro" id="IPR050081">
    <property type="entry name" value="Ile-tRNA_ligase"/>
</dbReference>
<dbReference type="FunFam" id="3.40.50.620:FF:000152">
    <property type="entry name" value="Isoleucine--tRNA ligase"/>
    <property type="match status" value="1"/>
</dbReference>
<feature type="domain" description="Aminoacyl-tRNA synthetase class Ia" evidence="13">
    <location>
        <begin position="74"/>
        <end position="695"/>
    </location>
</feature>
<gene>
    <name evidence="15" type="ORF">RB653_003689</name>
</gene>
<dbReference type="Gene3D" id="1.10.730.20">
    <property type="match status" value="1"/>
</dbReference>
<dbReference type="Pfam" id="PF00133">
    <property type="entry name" value="tRNA-synt_1"/>
    <property type="match status" value="1"/>
</dbReference>
<comment type="subcellular location">
    <subcellularLocation>
        <location evidence="1">Mitochondrion matrix</location>
    </subcellularLocation>
</comment>
<dbReference type="AlphaFoldDB" id="A0AAN7YW13"/>
<evidence type="ECO:0000256" key="12">
    <source>
        <dbReference type="RuleBase" id="RU363035"/>
    </source>
</evidence>
<dbReference type="Proteomes" id="UP001344447">
    <property type="component" value="Unassembled WGS sequence"/>
</dbReference>
<dbReference type="GO" id="GO:0000049">
    <property type="term" value="F:tRNA binding"/>
    <property type="evidence" value="ECO:0007669"/>
    <property type="project" value="InterPro"/>
</dbReference>
<dbReference type="PROSITE" id="PS00178">
    <property type="entry name" value="AA_TRNA_LIGASE_I"/>
    <property type="match status" value="1"/>
</dbReference>
<evidence type="ECO:0000259" key="13">
    <source>
        <dbReference type="Pfam" id="PF00133"/>
    </source>
</evidence>
<reference evidence="15 16" key="1">
    <citation type="submission" date="2023-11" db="EMBL/GenBank/DDBJ databases">
        <title>Dfirmibasis_genome.</title>
        <authorList>
            <person name="Edelbroek B."/>
            <person name="Kjellin J."/>
            <person name="Jerlstrom-Hultqvist J."/>
            <person name="Soderbom F."/>
        </authorList>
    </citation>
    <scope>NUCLEOTIDE SEQUENCE [LARGE SCALE GENOMIC DNA]</scope>
    <source>
        <strain evidence="15 16">TNS-C-14</strain>
    </source>
</reference>
<dbReference type="InterPro" id="IPR014729">
    <property type="entry name" value="Rossmann-like_a/b/a_fold"/>
</dbReference>
<evidence type="ECO:0000256" key="3">
    <source>
        <dbReference type="ARBA" id="ARBA00013165"/>
    </source>
</evidence>
<dbReference type="GO" id="GO:0004822">
    <property type="term" value="F:isoleucine-tRNA ligase activity"/>
    <property type="evidence" value="ECO:0007669"/>
    <property type="project" value="UniProtKB-EC"/>
</dbReference>
<proteinExistence type="inferred from homology"/>
<dbReference type="InterPro" id="IPR009008">
    <property type="entry name" value="Val/Leu/Ile-tRNA-synth_edit"/>
</dbReference>
<dbReference type="InterPro" id="IPR013155">
    <property type="entry name" value="M/V/L/I-tRNA-synth_anticd-bd"/>
</dbReference>
<evidence type="ECO:0000256" key="9">
    <source>
        <dbReference type="ARBA" id="ARBA00023128"/>
    </source>
</evidence>
<dbReference type="Gene3D" id="1.10.10.830">
    <property type="entry name" value="Ile-tRNA synthetase CP2 domain-like"/>
    <property type="match status" value="1"/>
</dbReference>
<dbReference type="PANTHER" id="PTHR42765:SF1">
    <property type="entry name" value="ISOLEUCINE--TRNA LIGASE, MITOCHONDRIAL"/>
    <property type="match status" value="1"/>
</dbReference>
<dbReference type="GO" id="GO:0006428">
    <property type="term" value="P:isoleucyl-tRNA aminoacylation"/>
    <property type="evidence" value="ECO:0007669"/>
    <property type="project" value="InterPro"/>
</dbReference>
<keyword evidence="10 12" id="KW-0030">Aminoacyl-tRNA synthetase</keyword>
<dbReference type="SUPFAM" id="SSF47323">
    <property type="entry name" value="Anticodon-binding domain of a subclass of class I aminoacyl-tRNA synthetases"/>
    <property type="match status" value="1"/>
</dbReference>
<dbReference type="FunFam" id="3.90.740.10:FF:000009">
    <property type="entry name" value="Isoleucyl-tRNA synthetase 2, mitochondrial"/>
    <property type="match status" value="1"/>
</dbReference>
<dbReference type="InterPro" id="IPR002300">
    <property type="entry name" value="aa-tRNA-synth_Ia"/>
</dbReference>
<evidence type="ECO:0000313" key="16">
    <source>
        <dbReference type="Proteomes" id="UP001344447"/>
    </source>
</evidence>
<keyword evidence="7 12" id="KW-0648">Protein biosynthesis</keyword>
<evidence type="ECO:0000256" key="11">
    <source>
        <dbReference type="ARBA" id="ARBA00032665"/>
    </source>
</evidence>
<dbReference type="InterPro" id="IPR033708">
    <property type="entry name" value="Anticodon_Ile_BEm"/>
</dbReference>
<protein>
    <recommendedName>
        <fullName evidence="3">isoleucine--tRNA ligase</fullName>
        <ecNumber evidence="3">6.1.1.5</ecNumber>
    </recommendedName>
    <alternativeName>
        <fullName evidence="11">Isoleucyl-tRNA synthetase</fullName>
    </alternativeName>
</protein>
<evidence type="ECO:0000256" key="6">
    <source>
        <dbReference type="ARBA" id="ARBA00022840"/>
    </source>
</evidence>
<dbReference type="Gene3D" id="3.40.50.620">
    <property type="entry name" value="HUPs"/>
    <property type="match status" value="2"/>
</dbReference>
<dbReference type="GO" id="GO:0002161">
    <property type="term" value="F:aminoacyl-tRNA deacylase activity"/>
    <property type="evidence" value="ECO:0007669"/>
    <property type="project" value="InterPro"/>
</dbReference>
<evidence type="ECO:0000256" key="8">
    <source>
        <dbReference type="ARBA" id="ARBA00022946"/>
    </source>
</evidence>
<keyword evidence="9" id="KW-0496">Mitochondrion</keyword>
<dbReference type="PANTHER" id="PTHR42765">
    <property type="entry name" value="SOLEUCYL-TRNA SYNTHETASE"/>
    <property type="match status" value="1"/>
</dbReference>
<evidence type="ECO:0000313" key="15">
    <source>
        <dbReference type="EMBL" id="KAK5582106.1"/>
    </source>
</evidence>
<keyword evidence="5 12" id="KW-0547">Nucleotide-binding</keyword>
<dbReference type="FunFam" id="1.10.730.20:FF:000002">
    <property type="entry name" value="isoleucine--tRNA ligase, mitochondrial"/>
    <property type="match status" value="1"/>
</dbReference>
<comment type="caution">
    <text evidence="15">The sequence shown here is derived from an EMBL/GenBank/DDBJ whole genome shotgun (WGS) entry which is preliminary data.</text>
</comment>
<dbReference type="InterPro" id="IPR009080">
    <property type="entry name" value="tRNAsynth_Ia_anticodon-bd"/>
</dbReference>
<dbReference type="SUPFAM" id="SSF50677">
    <property type="entry name" value="ValRS/IleRS/LeuRS editing domain"/>
    <property type="match status" value="1"/>
</dbReference>
<dbReference type="Gene3D" id="3.90.740.10">
    <property type="entry name" value="Valyl/Leucyl/Isoleucyl-tRNA synthetase, editing domain"/>
    <property type="match status" value="1"/>
</dbReference>
<evidence type="ECO:0000256" key="10">
    <source>
        <dbReference type="ARBA" id="ARBA00023146"/>
    </source>
</evidence>
<dbReference type="PRINTS" id="PR00984">
    <property type="entry name" value="TRNASYNTHILE"/>
</dbReference>
<dbReference type="GO" id="GO:0032543">
    <property type="term" value="P:mitochondrial translation"/>
    <property type="evidence" value="ECO:0007669"/>
    <property type="project" value="TreeGrafter"/>
</dbReference>
<evidence type="ECO:0000256" key="5">
    <source>
        <dbReference type="ARBA" id="ARBA00022741"/>
    </source>
</evidence>
<evidence type="ECO:0000259" key="14">
    <source>
        <dbReference type="Pfam" id="PF08264"/>
    </source>
</evidence>
<dbReference type="InterPro" id="IPR023585">
    <property type="entry name" value="Ile-tRNA-ligase_type1"/>
</dbReference>
<comment type="similarity">
    <text evidence="2 12">Belongs to the class-I aminoacyl-tRNA synthetase family.</text>
</comment>
<dbReference type="InterPro" id="IPR001412">
    <property type="entry name" value="aa-tRNA-synth_I_CS"/>
</dbReference>
<keyword evidence="16" id="KW-1185">Reference proteome</keyword>
<name>A0AAN7YW13_9MYCE</name>
<dbReference type="GO" id="GO:0005759">
    <property type="term" value="C:mitochondrial matrix"/>
    <property type="evidence" value="ECO:0007669"/>
    <property type="project" value="UniProtKB-SubCell"/>
</dbReference>
<feature type="domain" description="Methionyl/Valyl/Leucyl/Isoleucyl-tRNA synthetase anticodon-binding" evidence="14">
    <location>
        <begin position="740"/>
        <end position="900"/>
    </location>
</feature>
<dbReference type="CDD" id="cd07960">
    <property type="entry name" value="Anticodon_Ia_Ile_BEm"/>
    <property type="match status" value="1"/>
</dbReference>
<accession>A0AAN7YW13</accession>
<dbReference type="EC" id="6.1.1.5" evidence="3"/>
<evidence type="ECO:0000256" key="7">
    <source>
        <dbReference type="ARBA" id="ARBA00022917"/>
    </source>
</evidence>
<dbReference type="Pfam" id="PF08264">
    <property type="entry name" value="Anticodon_1"/>
    <property type="match status" value="1"/>
</dbReference>
<dbReference type="GO" id="GO:0005524">
    <property type="term" value="F:ATP binding"/>
    <property type="evidence" value="ECO:0007669"/>
    <property type="project" value="UniProtKB-KW"/>
</dbReference>
<dbReference type="EMBL" id="JAVFKY010000001">
    <property type="protein sequence ID" value="KAK5582106.1"/>
    <property type="molecule type" value="Genomic_DNA"/>
</dbReference>
<dbReference type="SUPFAM" id="SSF52374">
    <property type="entry name" value="Nucleotidylyl transferase"/>
    <property type="match status" value="1"/>
</dbReference>
<keyword evidence="6 12" id="KW-0067">ATP-binding</keyword>
<dbReference type="NCBIfam" id="TIGR00392">
    <property type="entry name" value="ileS"/>
    <property type="match status" value="1"/>
</dbReference>
<dbReference type="HAMAP" id="MF_02002">
    <property type="entry name" value="Ile_tRNA_synth_type1"/>
    <property type="match status" value="1"/>
</dbReference>
<sequence>MISLNNISFFNKRAIVNSFNNYKRTFGTKPNNEESMVDSNHSFAHTLNLPKTTFSMKANAATREPTLLKDPYKLYKWQLENNKGESWVSHDGPPYANGDLHMGHALNKILKDIVNRYKVLRGFKVNYIPGWDCHGLPIEQQAFKKLKKSSDMKPSDIRKIAGDFARKEIEKQSKGFQELGILGDWENPYKTLDHGYEVEQIQTFYDMYNKGYIYRGVKPVHWSPSSRTALADAELEYNDNHISKSIFVKFNVKSLSTHLKNQNLPINEKISAIIWTTTPWTIPANQAICVNSEMDYVLVKPIEHELYKDELFIISKERLESLTKSFAIGELKVILEFKGEQLKGTITNHPQYDRESPIITGEHVIEGSGTGLVHTAPGHGVEDFQICQQYPEIKVLSPVNDLGLFTDEVGEKFVGLEVLGDGNEAVINDLVKLGSLIHQENYIHKYPYDWRTKKPIIIRTTLQWFVDLKNIQKTALKAIGNVNMVPSSGTNRLSSMVGKRTDWCISRQRVWGCPIPVLYNVKTNEPLLNDETINHIKEMFSKFGSDCWFEMSSEQLLPPSYRDQHENFVKGMDTMDVWFDSGTSWRGVLIDRGIIDKDTGKADIYLEGSDQHRGWFQSSLLTSVCVRDIEPYKNVVTHGFLLDENGIKMSKSIGNTMVPSTVIKGGPNKVQNPPYGVDLLRTWVASSDYSKDISIGPNILIRILDVIKKIRNTLRFMLASNFDFDPTIHSVPYENLSPLDKYALHKVYKLQESVTRHYDQYQFQKVQNEIINFSIEISSFYFDVIKRHLYADSPNSHSRRSTQTVLFKILEIMNVSLAPITVHTSEDVFLHQNQFKNNGKGLDKNLIENSIFAQGWNLLPSEYENLAIYNQFTNIIAVRDVVNKVLQSMRSQGVIGRPDEAVLELKVTNDESAPFYDDLFAINSQLDDIFCVSKVVLNKLNTFEKEEQQQQIEPNSNGEFIFNTIISNNTKQVGRVEVLLKTSDKFKCPRCWRHTSTENEKVCKPCHSVLNLLEK</sequence>